<evidence type="ECO:0000313" key="5">
    <source>
        <dbReference type="EMBL" id="EEH53738.1"/>
    </source>
</evidence>
<dbReference type="KEGG" id="mpp:MICPUCDRAFT_51844"/>
<dbReference type="Gene3D" id="3.20.20.70">
    <property type="entry name" value="Aldolase class I"/>
    <property type="match status" value="2"/>
</dbReference>
<sequence>MTRRSRGGGGGGGASSSAAAAAASSSSALLRLALDAKTRDLTIDGVALFRGVSRALVATPFAHARSAPSPAHPDGRAVAAMTLSFESPDGTPRSRHAHALARSFADGVRFVACSRCKLWWMSPAWGAAARDVPSETQFMLFELEGGRGYVALVPTIAEGGFRSTLTGHRADAAIARAIERTREDADEDADDDDAALDSTLSLVTESNCAECATASVKHALAMTACACPFRAVEAAMAMARDVMSSSFRLRREKTTPPTTDVFGWCTWDAFYHQVTPAGIEEGVGSLRDGGTPPRFVIIDDGWQSVQARSISHWFPYDRVGVPDDAFKKQTDHISGDVDVGAAGAESRDLAALEAMDRMPKGDARAHAHELHEHSLALRVKTREATAVVVDAATHPIAAAAHPKRAARGVLSLLGASLASGFETVYWRGIHNVPYDSHAWRALRFAAQCVFSPVIRFAFSAISCFNHRVSGIEANIKFQLDGGPVGLGEGVTHGSPRKKRKRGDGFGRVVERIRRLGVEHVYCWHALFGYWGGLHPNEPGTARFNPKMRYPRHTPGVMTVEPSQAWDPITVGGVGATSPEDLEAFYRELHAYLASAGVDGVKVDGQAIVGGLGQGHGGGPALAGKLHRALEASVRENFPRGDSLINCMCHSTENIFHFESSNLARVSDDFYPLNHASHTVHIANVAYNSVFMGEVVIPDWDMFHSHDDAGRRGTGALHAAARAVGGCPVYVSDKPDNHGAFYLTLVPVRPHFDVLRSLVFPSGRVLRAKLPGRPTRDCLFVDVTRDERTALKVWNVNARGGVLACFNIQGAHWSRERGVYAIDTDAPRAVTATLRVTDVVGLREAARAEATAAGRSDVEELTYACKATGGAKHGGTKISILREEDAFARELEGKAWEIYAIAPVMRRGDVEFTPIALEGMLNGGGAVAATSLSAPKGEEGDGGGGGGGGGGAIGVVSVYGCGALACYANFEPTRVSVDGMRTTFSYARDDGALVVNIGTAEGTHDVRVEFGGARRV</sequence>
<dbReference type="OMA" id="TEQGVNM"/>
<dbReference type="Proteomes" id="UP000001876">
    <property type="component" value="Unassembled WGS sequence"/>
</dbReference>
<evidence type="ECO:0000256" key="4">
    <source>
        <dbReference type="ARBA" id="ARBA00049426"/>
    </source>
</evidence>
<comment type="catalytic activity">
    <reaction evidence="4">
        <text>alpha-D-galactosyl-(1-&gt;3)-1D-myo-inositol + sucrose = raffinose + myo-inositol</text>
        <dbReference type="Rhea" id="RHEA:20161"/>
        <dbReference type="ChEBI" id="CHEBI:16634"/>
        <dbReference type="ChEBI" id="CHEBI:17268"/>
        <dbReference type="ChEBI" id="CHEBI:17505"/>
        <dbReference type="ChEBI" id="CHEBI:17992"/>
        <dbReference type="EC" id="2.4.1.82"/>
    </reaction>
</comment>
<evidence type="ECO:0000256" key="2">
    <source>
        <dbReference type="ARBA" id="ARBA00012708"/>
    </source>
</evidence>
<evidence type="ECO:0000313" key="6">
    <source>
        <dbReference type="Proteomes" id="UP000001876"/>
    </source>
</evidence>
<keyword evidence="6" id="KW-1185">Reference proteome</keyword>
<dbReference type="PANTHER" id="PTHR31268:SF32">
    <property type="entry name" value="GALACTINOL--SUCROSE GALACTOSYLTRANSFERASE 2-RELATED"/>
    <property type="match status" value="1"/>
</dbReference>
<accession>C1N245</accession>
<protein>
    <recommendedName>
        <fullName evidence="2">galactinol--sucrose galactosyltransferase</fullName>
        <ecNumber evidence="2">2.4.1.82</ecNumber>
    </recommendedName>
</protein>
<keyword evidence="5" id="KW-0378">Hydrolase</keyword>
<dbReference type="PANTHER" id="PTHR31268">
    <property type="match status" value="1"/>
</dbReference>
<dbReference type="EC" id="2.4.1.82" evidence="2"/>
<dbReference type="Pfam" id="PF05691">
    <property type="entry name" value="Raffinose_syn"/>
    <property type="match status" value="3"/>
</dbReference>
<dbReference type="OrthoDB" id="4664297at2759"/>
<organism evidence="6">
    <name type="scientific">Micromonas pusilla (strain CCMP1545)</name>
    <name type="common">Picoplanktonic green alga</name>
    <dbReference type="NCBI Taxonomy" id="564608"/>
    <lineage>
        <taxon>Eukaryota</taxon>
        <taxon>Viridiplantae</taxon>
        <taxon>Chlorophyta</taxon>
        <taxon>Mamiellophyceae</taxon>
        <taxon>Mamiellales</taxon>
        <taxon>Mamiellaceae</taxon>
        <taxon>Micromonas</taxon>
    </lineage>
</organism>
<proteinExistence type="inferred from homology"/>
<dbReference type="EMBL" id="GG663745">
    <property type="protein sequence ID" value="EEH53738.1"/>
    <property type="molecule type" value="Genomic_DNA"/>
</dbReference>
<dbReference type="InterPro" id="IPR008811">
    <property type="entry name" value="Glycosyl_hydrolases_36"/>
</dbReference>
<dbReference type="InterPro" id="IPR017853">
    <property type="entry name" value="GH"/>
</dbReference>
<dbReference type="InterPro" id="IPR013785">
    <property type="entry name" value="Aldolase_TIM"/>
</dbReference>
<comment type="similarity">
    <text evidence="1">Belongs to the glycosyl hydrolases 36 family.</text>
</comment>
<dbReference type="eggNOG" id="ENOG502QPVE">
    <property type="taxonomic scope" value="Eukaryota"/>
</dbReference>
<evidence type="ECO:0000256" key="3">
    <source>
        <dbReference type="ARBA" id="ARBA00023277"/>
    </source>
</evidence>
<dbReference type="AlphaFoldDB" id="C1N245"/>
<gene>
    <name evidence="5" type="ORF">MICPUCDRAFT_51844</name>
</gene>
<dbReference type="SUPFAM" id="SSF51445">
    <property type="entry name" value="(Trans)glycosidases"/>
    <property type="match status" value="2"/>
</dbReference>
<reference evidence="5 6" key="1">
    <citation type="journal article" date="2009" name="Science">
        <title>Green evolution and dynamic adaptations revealed by genomes of the marine picoeukaryotes Micromonas.</title>
        <authorList>
            <person name="Worden A.Z."/>
            <person name="Lee J.H."/>
            <person name="Mock T."/>
            <person name="Rouze P."/>
            <person name="Simmons M.P."/>
            <person name="Aerts A.L."/>
            <person name="Allen A.E."/>
            <person name="Cuvelier M.L."/>
            <person name="Derelle E."/>
            <person name="Everett M.V."/>
            <person name="Foulon E."/>
            <person name="Grimwood J."/>
            <person name="Gundlach H."/>
            <person name="Henrissat B."/>
            <person name="Napoli C."/>
            <person name="McDonald S.M."/>
            <person name="Parker M.S."/>
            <person name="Rombauts S."/>
            <person name="Salamov A."/>
            <person name="Von Dassow P."/>
            <person name="Badger J.H."/>
            <person name="Coutinho P.M."/>
            <person name="Demir E."/>
            <person name="Dubchak I."/>
            <person name="Gentemann C."/>
            <person name="Eikrem W."/>
            <person name="Gready J.E."/>
            <person name="John U."/>
            <person name="Lanier W."/>
            <person name="Lindquist E.A."/>
            <person name="Lucas S."/>
            <person name="Mayer K.F."/>
            <person name="Moreau H."/>
            <person name="Not F."/>
            <person name="Otillar R."/>
            <person name="Panaud O."/>
            <person name="Pangilinan J."/>
            <person name="Paulsen I."/>
            <person name="Piegu B."/>
            <person name="Poliakov A."/>
            <person name="Robbens S."/>
            <person name="Schmutz J."/>
            <person name="Toulza E."/>
            <person name="Wyss T."/>
            <person name="Zelensky A."/>
            <person name="Zhou K."/>
            <person name="Armbrust E.V."/>
            <person name="Bhattacharya D."/>
            <person name="Goodenough U.W."/>
            <person name="Van de Peer Y."/>
            <person name="Grigoriev I.V."/>
        </authorList>
    </citation>
    <scope>NUCLEOTIDE SEQUENCE [LARGE SCALE GENOMIC DNA]</scope>
    <source>
        <strain evidence="5 6">CCMP1545</strain>
    </source>
</reference>
<dbReference type="GO" id="GO:0016787">
    <property type="term" value="F:hydrolase activity"/>
    <property type="evidence" value="ECO:0007669"/>
    <property type="project" value="UniProtKB-KW"/>
</dbReference>
<dbReference type="GO" id="GO:0047274">
    <property type="term" value="F:galactinol-sucrose galactosyltransferase activity"/>
    <property type="evidence" value="ECO:0007669"/>
    <property type="project" value="UniProtKB-EC"/>
</dbReference>
<dbReference type="STRING" id="564608.C1N245"/>
<keyword evidence="3" id="KW-0119">Carbohydrate metabolism</keyword>
<dbReference type="RefSeq" id="XP_003062026.1">
    <property type="nucleotide sequence ID" value="XM_003061980.1"/>
</dbReference>
<name>C1N245_MICPC</name>
<dbReference type="GeneID" id="9687667"/>
<evidence type="ECO:0000256" key="1">
    <source>
        <dbReference type="ARBA" id="ARBA00007240"/>
    </source>
</evidence>